<dbReference type="HAMAP" id="MF_01139">
    <property type="entry name" value="ISPT"/>
    <property type="match status" value="1"/>
</dbReference>
<dbReference type="AlphaFoldDB" id="A0A0R3SUB6"/>
<comment type="similarity">
    <text evidence="1 5">Belongs to the UPP synthase family.</text>
</comment>
<dbReference type="GO" id="GO:0016094">
    <property type="term" value="P:polyprenol biosynthetic process"/>
    <property type="evidence" value="ECO:0007669"/>
    <property type="project" value="TreeGrafter"/>
</dbReference>
<dbReference type="PROSITE" id="PS01066">
    <property type="entry name" value="UPP_SYNTHASE"/>
    <property type="match status" value="1"/>
</dbReference>
<dbReference type="GO" id="GO:0005783">
    <property type="term" value="C:endoplasmic reticulum"/>
    <property type="evidence" value="ECO:0007669"/>
    <property type="project" value="TreeGrafter"/>
</dbReference>
<dbReference type="EMBL" id="CABIJS010000111">
    <property type="protein sequence ID" value="VUZ43063.1"/>
    <property type="molecule type" value="Genomic_DNA"/>
</dbReference>
<dbReference type="STRING" id="6216.A0A0R3SUB6"/>
<dbReference type="Proteomes" id="UP000321570">
    <property type="component" value="Unassembled WGS sequence"/>
</dbReference>
<evidence type="ECO:0000256" key="1">
    <source>
        <dbReference type="ARBA" id="ARBA00005432"/>
    </source>
</evidence>
<dbReference type="InterPro" id="IPR001441">
    <property type="entry name" value="UPP_synth-like"/>
</dbReference>
<dbReference type="CDD" id="cd00475">
    <property type="entry name" value="Cis_IPPS"/>
    <property type="match status" value="1"/>
</dbReference>
<keyword evidence="3" id="KW-0460">Magnesium</keyword>
<proteinExistence type="inferred from homology"/>
<reference evidence="7 9" key="3">
    <citation type="submission" date="2019-07" db="EMBL/GenBank/DDBJ databases">
        <authorList>
            <person name="Jastrzebski P J."/>
            <person name="Paukszto L."/>
            <person name="Jastrzebski P J."/>
        </authorList>
    </citation>
    <scope>NUCLEOTIDE SEQUENCE [LARGE SCALE GENOMIC DNA]</scope>
    <source>
        <strain evidence="7 9">WMS-il1</strain>
    </source>
</reference>
<comment type="catalytic activity">
    <reaction evidence="4">
        <text>n isopentenyl diphosphate + (2E,6E)-farnesyl diphosphate = a di-trans,poly-cis-polyprenyl diphosphate + n diphosphate</text>
        <dbReference type="Rhea" id="RHEA:53008"/>
        <dbReference type="Rhea" id="RHEA-COMP:19494"/>
        <dbReference type="ChEBI" id="CHEBI:33019"/>
        <dbReference type="ChEBI" id="CHEBI:128769"/>
        <dbReference type="ChEBI" id="CHEBI:136960"/>
        <dbReference type="ChEBI" id="CHEBI:175763"/>
        <dbReference type="EC" id="2.5.1.87"/>
    </reaction>
</comment>
<accession>A0A0R3SUB6</accession>
<dbReference type="PANTHER" id="PTHR10291:SF43">
    <property type="entry name" value="DEHYDRODOLICHYL DIPHOSPHATE SYNTHASE COMPLEX SUBUNIT DHDDS"/>
    <property type="match status" value="1"/>
</dbReference>
<dbReference type="Pfam" id="PF01255">
    <property type="entry name" value="Prenyltransf"/>
    <property type="match status" value="1"/>
</dbReference>
<dbReference type="NCBIfam" id="TIGR00055">
    <property type="entry name" value="uppS"/>
    <property type="match status" value="1"/>
</dbReference>
<dbReference type="EC" id="2.5.1.-" evidence="5"/>
<evidence type="ECO:0000256" key="2">
    <source>
        <dbReference type="ARBA" id="ARBA00022679"/>
    </source>
</evidence>
<evidence type="ECO:0000256" key="5">
    <source>
        <dbReference type="RuleBase" id="RU363018"/>
    </source>
</evidence>
<organism evidence="10">
    <name type="scientific">Hymenolepis diminuta</name>
    <name type="common">Rat tapeworm</name>
    <dbReference type="NCBI Taxonomy" id="6216"/>
    <lineage>
        <taxon>Eukaryota</taxon>
        <taxon>Metazoa</taxon>
        <taxon>Spiralia</taxon>
        <taxon>Lophotrochozoa</taxon>
        <taxon>Platyhelminthes</taxon>
        <taxon>Cestoda</taxon>
        <taxon>Eucestoda</taxon>
        <taxon>Cyclophyllidea</taxon>
        <taxon>Hymenolepididae</taxon>
        <taxon>Hymenolepis</taxon>
    </lineage>
</organism>
<dbReference type="GO" id="GO:0045547">
    <property type="term" value="F:ditrans,polycis-polyprenyl diphosphate synthase [(2E,6E)-farnesyl diphosphate specific] activity"/>
    <property type="evidence" value="ECO:0007669"/>
    <property type="project" value="UniProtKB-EC"/>
</dbReference>
<dbReference type="OrthoDB" id="4173905at2759"/>
<dbReference type="FunFam" id="3.40.1180.10:FF:000005">
    <property type="entry name" value="Alkyl transferase"/>
    <property type="match status" value="1"/>
</dbReference>
<evidence type="ECO:0000313" key="10">
    <source>
        <dbReference type="WBParaSite" id="HDID_0000908101-mRNA-1"/>
    </source>
</evidence>
<gene>
    <name evidence="6" type="ORF">HDID_LOCUS9079</name>
    <name evidence="7" type="ORF">WMSIL1_LOCUS3560</name>
</gene>
<dbReference type="Gene3D" id="3.40.1180.10">
    <property type="entry name" value="Decaprenyl diphosphate synthase-like"/>
    <property type="match status" value="1"/>
</dbReference>
<evidence type="ECO:0000256" key="3">
    <source>
        <dbReference type="ARBA" id="ARBA00022842"/>
    </source>
</evidence>
<protein>
    <recommendedName>
        <fullName evidence="5">Alkyl transferase</fullName>
        <ecNumber evidence="5">2.5.1.-</ecNumber>
    </recommendedName>
</protein>
<evidence type="ECO:0000313" key="8">
    <source>
        <dbReference type="Proteomes" id="UP000274504"/>
    </source>
</evidence>
<reference evidence="6 8" key="2">
    <citation type="submission" date="2018-11" db="EMBL/GenBank/DDBJ databases">
        <authorList>
            <consortium name="Pathogen Informatics"/>
        </authorList>
    </citation>
    <scope>NUCLEOTIDE SEQUENCE [LARGE SCALE GENOMIC DNA]</scope>
</reference>
<reference evidence="10" key="1">
    <citation type="submission" date="2017-02" db="UniProtKB">
        <authorList>
            <consortium name="WormBaseParasite"/>
        </authorList>
    </citation>
    <scope>IDENTIFICATION</scope>
</reference>
<evidence type="ECO:0000256" key="4">
    <source>
        <dbReference type="ARBA" id="ARBA00047353"/>
    </source>
</evidence>
<dbReference type="SUPFAM" id="SSF64005">
    <property type="entry name" value="Undecaprenyl diphosphate synthase"/>
    <property type="match status" value="1"/>
</dbReference>
<dbReference type="PANTHER" id="PTHR10291">
    <property type="entry name" value="DEHYDRODOLICHYL DIPHOSPHATE SYNTHASE FAMILY MEMBER"/>
    <property type="match status" value="1"/>
</dbReference>
<evidence type="ECO:0000313" key="7">
    <source>
        <dbReference type="EMBL" id="VUZ43063.1"/>
    </source>
</evidence>
<sequence length="330" mass="38319">MPWVNDEYKYSCLQNLALNVLKQGIIPFHVAFIMDGNRRYATSRGLQKTEGHKHGFSKLSEVLRWCYDFGIKEVSVYAFSIENFKRAENEVSFLMDLALEKFNELAQQKDDLDKRGIRVRILGNIRMLPKRLQRVAAQIMLMTRENTKATLNIMMPYTTRDELTSALDNIRRGVQSGYLHEDDISPEVIDRSSILRDCRPLDLLVRTSGEVRLSNFMLWQASRAASTFSFLTVHWPALSFWHLVVALLQFQFNRAALLPLPECIRYHLDRLNPSIITANGHNGKAHPITIDVNEVEERKCRLEAFYRMLEHEYLDELIEMSKLPEDPDGE</sequence>
<dbReference type="InterPro" id="IPR018520">
    <property type="entry name" value="UPP_synth-like_CS"/>
</dbReference>
<dbReference type="WBParaSite" id="HDID_0000908101-mRNA-1">
    <property type="protein sequence ID" value="HDID_0000908101-mRNA-1"/>
    <property type="gene ID" value="HDID_0000908101"/>
</dbReference>
<keyword evidence="9" id="KW-1185">Reference proteome</keyword>
<evidence type="ECO:0000313" key="9">
    <source>
        <dbReference type="Proteomes" id="UP000321570"/>
    </source>
</evidence>
<dbReference type="GO" id="GO:1904423">
    <property type="term" value="C:dehydrodolichyl diphosphate synthase complex"/>
    <property type="evidence" value="ECO:0007669"/>
    <property type="project" value="TreeGrafter"/>
</dbReference>
<dbReference type="Proteomes" id="UP000274504">
    <property type="component" value="Unassembled WGS sequence"/>
</dbReference>
<name>A0A0R3SUB6_HYMDI</name>
<dbReference type="InterPro" id="IPR036424">
    <property type="entry name" value="UPP_synth-like_sf"/>
</dbReference>
<keyword evidence="2 5" id="KW-0808">Transferase</keyword>
<evidence type="ECO:0000313" key="6">
    <source>
        <dbReference type="EMBL" id="VDL61397.1"/>
    </source>
</evidence>
<dbReference type="EMBL" id="UYSG01011205">
    <property type="protein sequence ID" value="VDL61397.1"/>
    <property type="molecule type" value="Genomic_DNA"/>
</dbReference>